<protein>
    <submittedName>
        <fullName evidence="2 3">Uncharacterized protein</fullName>
    </submittedName>
</protein>
<dbReference type="VEuPathDB" id="VectorBase:LLOJ007201"/>
<dbReference type="EMBL" id="GITU01010311">
    <property type="protein sequence ID" value="MBC1179014.1"/>
    <property type="molecule type" value="Transcribed_RNA"/>
</dbReference>
<accession>A0A1B0CQQ2</accession>
<evidence type="ECO:0000256" key="1">
    <source>
        <dbReference type="SAM" id="MobiDB-lite"/>
    </source>
</evidence>
<feature type="region of interest" description="Disordered" evidence="1">
    <location>
        <begin position="275"/>
        <end position="309"/>
    </location>
</feature>
<feature type="compositionally biased region" description="Gly residues" evidence="1">
    <location>
        <begin position="51"/>
        <end position="60"/>
    </location>
</feature>
<feature type="region of interest" description="Disordered" evidence="1">
    <location>
        <begin position="41"/>
        <end position="69"/>
    </location>
</feature>
<feature type="region of interest" description="Disordered" evidence="1">
    <location>
        <begin position="359"/>
        <end position="378"/>
    </location>
</feature>
<sequence length="378" mass="41400">MSSGQISVQQRPYSSFRSTTKYSGLTSSPVLLGIRVGSLGSSGKGARQFAGGVGNSGKNGAGSDEEKQRGLLVKACRKLPPDSPTLVTTRWQQTQRPSVTYRVSNRYQQVKAIVDTRWTTSSDKTPPCSIHSKSPNGSSGTSVESIVPKYRNGVMATGGSQKRAYQTNLAGKSTKFLNNGINSVAVQRKKSPTRRDFHMSDLPHEEKKKPLAFSSKFPQGMPFEDEFFRNRRSNSGGMSSTYSSYSNYERQSPTSGFEDEFHRKPSNEPLYVDFSKSIPSSLTPDSSCVDDVDGGSVDENGNPKERKSKISRDDADYCYSFENGGKERLIVQSKPMVYVAVASWVPKCNTNRQVVATIGNRSGGSDNSIEEPTTQAKR</sequence>
<organism evidence="3 4">
    <name type="scientific">Lutzomyia longipalpis</name>
    <name type="common">Sand fly</name>
    <dbReference type="NCBI Taxonomy" id="7200"/>
    <lineage>
        <taxon>Eukaryota</taxon>
        <taxon>Metazoa</taxon>
        <taxon>Ecdysozoa</taxon>
        <taxon>Arthropoda</taxon>
        <taxon>Hexapoda</taxon>
        <taxon>Insecta</taxon>
        <taxon>Pterygota</taxon>
        <taxon>Neoptera</taxon>
        <taxon>Endopterygota</taxon>
        <taxon>Diptera</taxon>
        <taxon>Nematocera</taxon>
        <taxon>Psychodoidea</taxon>
        <taxon>Psychodidae</taxon>
        <taxon>Lutzomyia</taxon>
        <taxon>Lutzomyia</taxon>
    </lineage>
</organism>
<dbReference type="EMBL" id="AJWK01023861">
    <property type="status" value="NOT_ANNOTATED_CDS"/>
    <property type="molecule type" value="Genomic_DNA"/>
</dbReference>
<feature type="compositionally biased region" description="Basic and acidic residues" evidence="1">
    <location>
        <begin position="193"/>
        <end position="207"/>
    </location>
</feature>
<reference evidence="2" key="2">
    <citation type="journal article" date="2020" name="BMC">
        <title>Leishmania infection induces a limited differential gene expression in the sand fly midgut.</title>
        <authorList>
            <person name="Coutinho-Abreu I.V."/>
            <person name="Serafim T.D."/>
            <person name="Meneses C."/>
            <person name="Kamhawi S."/>
            <person name="Oliveira F."/>
            <person name="Valenzuela J.G."/>
        </authorList>
    </citation>
    <scope>NUCLEOTIDE SEQUENCE</scope>
    <source>
        <strain evidence="2">Jacobina</strain>
        <tissue evidence="2">Midgut</tissue>
    </source>
</reference>
<reference evidence="3" key="3">
    <citation type="submission" date="2020-05" db="UniProtKB">
        <authorList>
            <consortium name="EnsemblMetazoa"/>
        </authorList>
    </citation>
    <scope>IDENTIFICATION</scope>
    <source>
        <strain evidence="3">Jacobina</strain>
    </source>
</reference>
<feature type="compositionally biased region" description="Polar residues" evidence="1">
    <location>
        <begin position="131"/>
        <end position="143"/>
    </location>
</feature>
<proteinExistence type="predicted"/>
<feature type="region of interest" description="Disordered" evidence="1">
    <location>
        <begin position="119"/>
        <end position="143"/>
    </location>
</feature>
<feature type="compositionally biased region" description="Low complexity" evidence="1">
    <location>
        <begin position="233"/>
        <end position="248"/>
    </location>
</feature>
<dbReference type="AlphaFoldDB" id="A0A1B0CQQ2"/>
<evidence type="ECO:0000313" key="4">
    <source>
        <dbReference type="Proteomes" id="UP000092461"/>
    </source>
</evidence>
<name>A0A1B0CQQ2_LUTLO</name>
<feature type="region of interest" description="Disordered" evidence="1">
    <location>
        <begin position="187"/>
        <end position="207"/>
    </location>
</feature>
<keyword evidence="4" id="KW-1185">Reference proteome</keyword>
<dbReference type="EnsemblMetazoa" id="LLOJ007201-RA">
    <property type="protein sequence ID" value="LLOJ007201-PA"/>
    <property type="gene ID" value="LLOJ007201"/>
</dbReference>
<feature type="region of interest" description="Disordered" evidence="1">
    <location>
        <begin position="1"/>
        <end position="23"/>
    </location>
</feature>
<dbReference type="Proteomes" id="UP000092461">
    <property type="component" value="Unassembled WGS sequence"/>
</dbReference>
<reference evidence="4" key="1">
    <citation type="submission" date="2012-05" db="EMBL/GenBank/DDBJ databases">
        <title>Whole Genome Assembly of Lutzomyia longipalpis.</title>
        <authorList>
            <person name="Richards S."/>
            <person name="Qu C."/>
            <person name="Dillon R."/>
            <person name="Worley K."/>
            <person name="Scherer S."/>
            <person name="Batterton M."/>
            <person name="Taylor A."/>
            <person name="Hawes A."/>
            <person name="Hernandez B."/>
            <person name="Kovar C."/>
            <person name="Mandapat C."/>
            <person name="Pham C."/>
            <person name="Qu C."/>
            <person name="Jing C."/>
            <person name="Bess C."/>
            <person name="Bandaranaike D."/>
            <person name="Ngo D."/>
            <person name="Ongeri F."/>
            <person name="Arias F."/>
            <person name="Lara F."/>
            <person name="Weissenberger G."/>
            <person name="Kamau G."/>
            <person name="Han H."/>
            <person name="Shen H."/>
            <person name="Dinh H."/>
            <person name="Khalil I."/>
            <person name="Jones J."/>
            <person name="Shafer J."/>
            <person name="Jayaseelan J."/>
            <person name="Quiroz J."/>
            <person name="Blankenburg K."/>
            <person name="Nguyen L."/>
            <person name="Jackson L."/>
            <person name="Francisco L."/>
            <person name="Tang L.-Y."/>
            <person name="Pu L.-L."/>
            <person name="Perales L."/>
            <person name="Lorensuhewa L."/>
            <person name="Munidasa M."/>
            <person name="Coyle M."/>
            <person name="Taylor M."/>
            <person name="Puazo M."/>
            <person name="Firestine M."/>
            <person name="Scheel M."/>
            <person name="Javaid M."/>
            <person name="Wang M."/>
            <person name="Li M."/>
            <person name="Tabassum N."/>
            <person name="Saada N."/>
            <person name="Osuji N."/>
            <person name="Aqrawi P."/>
            <person name="Fu Q."/>
            <person name="Thornton R."/>
            <person name="Raj R."/>
            <person name="Goodspeed R."/>
            <person name="Mata R."/>
            <person name="Najjar R."/>
            <person name="Gubbala S."/>
            <person name="Lee S."/>
            <person name="Denson S."/>
            <person name="Patil S."/>
            <person name="Macmil S."/>
            <person name="Qi S."/>
            <person name="Matskevitch T."/>
            <person name="Palculict T."/>
            <person name="Mathew T."/>
            <person name="Vee V."/>
            <person name="Velamala V."/>
            <person name="Korchina V."/>
            <person name="Cai W."/>
            <person name="Liu W."/>
            <person name="Dai W."/>
            <person name="Zou X."/>
            <person name="Zhu Y."/>
            <person name="Zhang Y."/>
            <person name="Wu Y.-Q."/>
            <person name="Xin Y."/>
            <person name="Nazarath L."/>
            <person name="Kovar C."/>
            <person name="Han Y."/>
            <person name="Muzny D."/>
            <person name="Gibbs R."/>
        </authorList>
    </citation>
    <scope>NUCLEOTIDE SEQUENCE [LARGE SCALE GENOMIC DNA]</scope>
    <source>
        <strain evidence="4">Jacobina</strain>
    </source>
</reference>
<feature type="region of interest" description="Disordered" evidence="1">
    <location>
        <begin position="228"/>
        <end position="262"/>
    </location>
</feature>
<evidence type="ECO:0000313" key="3">
    <source>
        <dbReference type="EnsemblMetazoa" id="LLOJ007201-PA"/>
    </source>
</evidence>
<evidence type="ECO:0000313" key="2">
    <source>
        <dbReference type="EMBL" id="MBC1179014.1"/>
    </source>
</evidence>